<sequence length="460" mass="50949">MKKTLLTLFVLICFISPLHAEDMRKAALMAKKELEMTLERDQQSQTDIQKSKLSITQEIDRLEARNTQLKQNIKTIDQEIALLHTENETMEQEAARDKAQMDELSGAVRVAAGNLSAILTASMYTADDTGRRDKLAPVLDTDRFPGIDDMKTISNLFLEESALAGGIELKPMNFVSDTGEKVRGDVLILGGFTSAYRLGDKTGFLNYSPEGNQLYALSALPSRHVRKTLDRYMSGESDSVFIDISRGGALRQITHKQSLKDQIQKGGLLVWPILALGMFAVFIGIERTFFLGRVHANTDKVMGKVNQLAAKGLWEDCNAMVGEKKIPVYNVLRSGLGARSENRETLESILQESILKELPRLERFLPMLNIMGSIAPLIGLLGTVTGMISTFHVITLYGTGDPRMMSGGISTALVTTMMGLGVAIPIMLLYTFLCRRVEHVIGDMEEKAVALTNIIYREIK</sequence>
<reference evidence="11 12" key="1">
    <citation type="journal article" date="2013" name="Environ. Microbiol.">
        <title>Complete genome, catabolic sub-proteomes and key-metabolites of Desulfobacula toluolica Tol2, a marine, aromatic compound-degrading, sulfate-reducing bacterium.</title>
        <authorList>
            <person name="Wohlbrand L."/>
            <person name="Jacob J.H."/>
            <person name="Kube M."/>
            <person name="Mussmann M."/>
            <person name="Jarling R."/>
            <person name="Beck A."/>
            <person name="Amann R."/>
            <person name="Wilkes H."/>
            <person name="Reinhardt R."/>
            <person name="Rabus R."/>
        </authorList>
    </citation>
    <scope>NUCLEOTIDE SEQUENCE [LARGE SCALE GENOMIC DNA]</scope>
    <source>
        <strain evidence="12">DSM 7467 / Tol2</strain>
    </source>
</reference>
<evidence type="ECO:0000256" key="2">
    <source>
        <dbReference type="ARBA" id="ARBA00022475"/>
    </source>
</evidence>
<evidence type="ECO:0000313" key="12">
    <source>
        <dbReference type="Proteomes" id="UP000007347"/>
    </source>
</evidence>
<evidence type="ECO:0000256" key="9">
    <source>
        <dbReference type="SAM" id="SignalP"/>
    </source>
</evidence>
<dbReference type="HOGENOM" id="CLU_047225_1_0_7"/>
<feature type="transmembrane region" description="Helical" evidence="8">
    <location>
        <begin position="370"/>
        <end position="397"/>
    </location>
</feature>
<evidence type="ECO:0000256" key="5">
    <source>
        <dbReference type="ARBA" id="ARBA00023136"/>
    </source>
</evidence>
<feature type="signal peptide" evidence="9">
    <location>
        <begin position="1"/>
        <end position="20"/>
    </location>
</feature>
<evidence type="ECO:0000259" key="10">
    <source>
        <dbReference type="Pfam" id="PF01618"/>
    </source>
</evidence>
<feature type="coiled-coil region" evidence="7">
    <location>
        <begin position="52"/>
        <end position="107"/>
    </location>
</feature>
<organism evidence="11 12">
    <name type="scientific">Desulfobacula toluolica (strain DSM 7467 / Tol2)</name>
    <dbReference type="NCBI Taxonomy" id="651182"/>
    <lineage>
        <taxon>Bacteria</taxon>
        <taxon>Pseudomonadati</taxon>
        <taxon>Thermodesulfobacteriota</taxon>
        <taxon>Desulfobacteria</taxon>
        <taxon>Desulfobacterales</taxon>
        <taxon>Desulfobacteraceae</taxon>
        <taxon>Desulfobacula</taxon>
    </lineage>
</organism>
<evidence type="ECO:0000256" key="1">
    <source>
        <dbReference type="ARBA" id="ARBA00004651"/>
    </source>
</evidence>
<keyword evidence="3 8" id="KW-0812">Transmembrane</keyword>
<name>K0NR88_DESTT</name>
<feature type="chain" id="PRO_5003835737" evidence="9">
    <location>
        <begin position="21"/>
        <end position="460"/>
    </location>
</feature>
<keyword evidence="4 8" id="KW-1133">Transmembrane helix</keyword>
<dbReference type="GO" id="GO:0005886">
    <property type="term" value="C:plasma membrane"/>
    <property type="evidence" value="ECO:0007669"/>
    <property type="project" value="UniProtKB-SubCell"/>
</dbReference>
<keyword evidence="12" id="KW-1185">Reference proteome</keyword>
<dbReference type="PIRSF" id="PIRSF037714">
    <property type="entry name" value="TolR"/>
    <property type="match status" value="1"/>
</dbReference>
<evidence type="ECO:0000256" key="6">
    <source>
        <dbReference type="RuleBase" id="RU004057"/>
    </source>
</evidence>
<dbReference type="PANTHER" id="PTHR30625:SF11">
    <property type="entry name" value="MOTA_TOLQ_EXBB PROTON CHANNEL DOMAIN-CONTAINING PROTEIN"/>
    <property type="match status" value="1"/>
</dbReference>
<dbReference type="AlphaFoldDB" id="K0NR88"/>
<evidence type="ECO:0000313" key="11">
    <source>
        <dbReference type="EMBL" id="CCK81442.1"/>
    </source>
</evidence>
<accession>K0NR88</accession>
<proteinExistence type="inferred from homology"/>
<dbReference type="PANTHER" id="PTHR30625">
    <property type="entry name" value="PROTEIN TOLQ"/>
    <property type="match status" value="1"/>
</dbReference>
<dbReference type="InterPro" id="IPR050790">
    <property type="entry name" value="ExbB/TolQ_transport"/>
</dbReference>
<keyword evidence="7" id="KW-0175">Coiled coil</keyword>
<dbReference type="InterPro" id="IPR002898">
    <property type="entry name" value="MotA_ExbB_proton_chnl"/>
</dbReference>
<feature type="transmembrane region" description="Helical" evidence="8">
    <location>
        <begin position="409"/>
        <end position="433"/>
    </location>
</feature>
<keyword evidence="6" id="KW-0813">Transport</keyword>
<comment type="subcellular location">
    <subcellularLocation>
        <location evidence="1">Cell membrane</location>
        <topology evidence="1">Multi-pass membrane protein</topology>
    </subcellularLocation>
    <subcellularLocation>
        <location evidence="6">Membrane</location>
        <topology evidence="6">Multi-pass membrane protein</topology>
    </subcellularLocation>
</comment>
<dbReference type="PATRIC" id="fig|651182.5.peg.3881"/>
<protein>
    <submittedName>
        <fullName evidence="11">MotA/TolQ/ExbB proton channel</fullName>
    </submittedName>
</protein>
<keyword evidence="5 8" id="KW-0472">Membrane</keyword>
<gene>
    <name evidence="11" type="ordered locus">TOL2_C32850</name>
</gene>
<evidence type="ECO:0000256" key="8">
    <source>
        <dbReference type="SAM" id="Phobius"/>
    </source>
</evidence>
<dbReference type="RefSeq" id="WP_014958631.1">
    <property type="nucleotide sequence ID" value="NC_018645.1"/>
</dbReference>
<dbReference type="Proteomes" id="UP000007347">
    <property type="component" value="Chromosome"/>
</dbReference>
<dbReference type="STRING" id="651182.TOL2_C32850"/>
<feature type="domain" description="MotA/TolQ/ExbB proton channel" evidence="10">
    <location>
        <begin position="330"/>
        <end position="445"/>
    </location>
</feature>
<comment type="similarity">
    <text evidence="6">Belongs to the exbB/tolQ family.</text>
</comment>
<evidence type="ECO:0000256" key="3">
    <source>
        <dbReference type="ARBA" id="ARBA00022692"/>
    </source>
</evidence>
<evidence type="ECO:0000256" key="7">
    <source>
        <dbReference type="SAM" id="Coils"/>
    </source>
</evidence>
<feature type="transmembrane region" description="Helical" evidence="8">
    <location>
        <begin position="268"/>
        <end position="285"/>
    </location>
</feature>
<dbReference type="Pfam" id="PF01618">
    <property type="entry name" value="MotA_ExbB"/>
    <property type="match status" value="1"/>
</dbReference>
<dbReference type="EMBL" id="FO203503">
    <property type="protein sequence ID" value="CCK81442.1"/>
    <property type="molecule type" value="Genomic_DNA"/>
</dbReference>
<evidence type="ECO:0000256" key="4">
    <source>
        <dbReference type="ARBA" id="ARBA00022989"/>
    </source>
</evidence>
<dbReference type="KEGG" id="dto:TOL2_C32850"/>
<keyword evidence="2" id="KW-1003">Cell membrane</keyword>
<keyword evidence="9" id="KW-0732">Signal</keyword>
<dbReference type="InterPro" id="IPR017270">
    <property type="entry name" value="MotA/TolQ/ExbB-rel"/>
</dbReference>
<keyword evidence="6" id="KW-0653">Protein transport</keyword>
<dbReference type="OrthoDB" id="4045at2"/>
<dbReference type="GO" id="GO:0017038">
    <property type="term" value="P:protein import"/>
    <property type="evidence" value="ECO:0007669"/>
    <property type="project" value="TreeGrafter"/>
</dbReference>